<organism evidence="1 2">
    <name type="scientific">Racocetra persica</name>
    <dbReference type="NCBI Taxonomy" id="160502"/>
    <lineage>
        <taxon>Eukaryota</taxon>
        <taxon>Fungi</taxon>
        <taxon>Fungi incertae sedis</taxon>
        <taxon>Mucoromycota</taxon>
        <taxon>Glomeromycotina</taxon>
        <taxon>Glomeromycetes</taxon>
        <taxon>Diversisporales</taxon>
        <taxon>Gigasporaceae</taxon>
        <taxon>Racocetra</taxon>
    </lineage>
</organism>
<gene>
    <name evidence="1" type="ORF">RPERSI_LOCUS35620</name>
</gene>
<dbReference type="EMBL" id="CAJVQC010165842">
    <property type="protein sequence ID" value="CAG8849501.1"/>
    <property type="molecule type" value="Genomic_DNA"/>
</dbReference>
<keyword evidence="2" id="KW-1185">Reference proteome</keyword>
<sequence>FMDEEDLEEFGPNKQLVATEEFDSLGSTERDLEKKRALASSMDA</sequence>
<name>A0ACA9SX50_9GLOM</name>
<comment type="caution">
    <text evidence="1">The sequence shown here is derived from an EMBL/GenBank/DDBJ whole genome shotgun (WGS) entry which is preliminary data.</text>
</comment>
<feature type="non-terminal residue" evidence="1">
    <location>
        <position position="1"/>
    </location>
</feature>
<protein>
    <submittedName>
        <fullName evidence="1">4437_t:CDS:1</fullName>
    </submittedName>
</protein>
<dbReference type="Proteomes" id="UP000789920">
    <property type="component" value="Unassembled WGS sequence"/>
</dbReference>
<proteinExistence type="predicted"/>
<reference evidence="1" key="1">
    <citation type="submission" date="2021-06" db="EMBL/GenBank/DDBJ databases">
        <authorList>
            <person name="Kallberg Y."/>
            <person name="Tangrot J."/>
            <person name="Rosling A."/>
        </authorList>
    </citation>
    <scope>NUCLEOTIDE SEQUENCE</scope>
    <source>
        <strain evidence="1">MA461A</strain>
    </source>
</reference>
<evidence type="ECO:0000313" key="2">
    <source>
        <dbReference type="Proteomes" id="UP000789920"/>
    </source>
</evidence>
<evidence type="ECO:0000313" key="1">
    <source>
        <dbReference type="EMBL" id="CAG8849501.1"/>
    </source>
</evidence>
<feature type="non-terminal residue" evidence="1">
    <location>
        <position position="44"/>
    </location>
</feature>
<accession>A0ACA9SX50</accession>